<proteinExistence type="predicted"/>
<dbReference type="Gene3D" id="1.25.40.10">
    <property type="entry name" value="Tetratricopeptide repeat domain"/>
    <property type="match status" value="1"/>
</dbReference>
<dbReference type="EMBL" id="CP063361">
    <property type="protein sequence ID" value="UOD31541.1"/>
    <property type="molecule type" value="Genomic_DNA"/>
</dbReference>
<name>A0ABY4AD88_9BURK</name>
<evidence type="ECO:0000313" key="1">
    <source>
        <dbReference type="EMBL" id="UOD31541.1"/>
    </source>
</evidence>
<dbReference type="SUPFAM" id="SSF81901">
    <property type="entry name" value="HCP-like"/>
    <property type="match status" value="1"/>
</dbReference>
<sequence length="169" mass="19201">MEFLRKNTISLRLDFDFANKKLTIHPAEKDDVVLTAENPNDQIFLVKFSDIFENSEDPRFLENLLFAACIKLQKGDLGGMKNTSWENLVSHFRADAESGDAEAMNTLAGLLAEQSVVVRDMKLLEEAEKWFKAAAEKHHVKAMIYLADVWPTAKAFYRDRIEPPKGQGL</sequence>
<keyword evidence="2" id="KW-1185">Reference proteome</keyword>
<dbReference type="InterPro" id="IPR011990">
    <property type="entry name" value="TPR-like_helical_dom_sf"/>
</dbReference>
<dbReference type="RefSeq" id="WP_243492665.1">
    <property type="nucleotide sequence ID" value="NZ_CP063361.1"/>
</dbReference>
<dbReference type="Proteomes" id="UP000831532">
    <property type="component" value="Chromosome"/>
</dbReference>
<accession>A0ABY4AD88</accession>
<protein>
    <submittedName>
        <fullName evidence="1">Sel1 repeat family protein</fullName>
    </submittedName>
</protein>
<evidence type="ECO:0000313" key="2">
    <source>
        <dbReference type="Proteomes" id="UP000831532"/>
    </source>
</evidence>
<organism evidence="1 2">
    <name type="scientific">Massilia violaceinigra</name>
    <dbReference type="NCBI Taxonomy" id="2045208"/>
    <lineage>
        <taxon>Bacteria</taxon>
        <taxon>Pseudomonadati</taxon>
        <taxon>Pseudomonadota</taxon>
        <taxon>Betaproteobacteria</taxon>
        <taxon>Burkholderiales</taxon>
        <taxon>Oxalobacteraceae</taxon>
        <taxon>Telluria group</taxon>
        <taxon>Massilia</taxon>
    </lineage>
</organism>
<reference evidence="1 2" key="1">
    <citation type="submission" date="2020-10" db="EMBL/GenBank/DDBJ databases">
        <title>Genome analysis of Massilia species.</title>
        <authorList>
            <person name="Jung D.-H."/>
        </authorList>
    </citation>
    <scope>NUCLEOTIDE SEQUENCE [LARGE SCALE GENOMIC DNA]</scope>
    <source>
        <strain evidence="2">sipir</strain>
    </source>
</reference>
<gene>
    <name evidence="1" type="ORF">INH39_07575</name>
</gene>